<dbReference type="InterPro" id="IPR029063">
    <property type="entry name" value="SAM-dependent_MTases_sf"/>
</dbReference>
<dbReference type="Pfam" id="PF05401">
    <property type="entry name" value="NodS"/>
    <property type="match status" value="1"/>
</dbReference>
<dbReference type="Proteomes" id="UP000199180">
    <property type="component" value="Unassembled WGS sequence"/>
</dbReference>
<keyword evidence="2" id="KW-1185">Reference proteome</keyword>
<dbReference type="Gene3D" id="3.40.50.150">
    <property type="entry name" value="Vaccinia Virus protein VP39"/>
    <property type="match status" value="1"/>
</dbReference>
<proteinExistence type="predicted"/>
<gene>
    <name evidence="1" type="ORF">SAMN04489858_11297</name>
</gene>
<dbReference type="RefSeq" id="WP_090736617.1">
    <property type="nucleotide sequence ID" value="NZ_FOHO01000012.1"/>
</dbReference>
<dbReference type="SUPFAM" id="SSF53335">
    <property type="entry name" value="S-adenosyl-L-methionine-dependent methyltransferases"/>
    <property type="match status" value="1"/>
</dbReference>
<evidence type="ECO:0000313" key="1">
    <source>
        <dbReference type="EMBL" id="SET86866.1"/>
    </source>
</evidence>
<evidence type="ECO:0000313" key="2">
    <source>
        <dbReference type="Proteomes" id="UP000199180"/>
    </source>
</evidence>
<accession>A0A1I0HS23</accession>
<reference evidence="1 2" key="1">
    <citation type="submission" date="2016-10" db="EMBL/GenBank/DDBJ databases">
        <authorList>
            <person name="de Groot N.N."/>
        </authorList>
    </citation>
    <scope>NUCLEOTIDE SEQUENCE [LARGE SCALE GENOMIC DNA]</scope>
    <source>
        <strain evidence="1 2">DSM 17862</strain>
    </source>
</reference>
<dbReference type="InterPro" id="IPR008715">
    <property type="entry name" value="SAM-MeTfrase_NodS-like"/>
</dbReference>
<dbReference type="OrthoDB" id="116799at2"/>
<dbReference type="GO" id="GO:0009312">
    <property type="term" value="P:oligosaccharide biosynthetic process"/>
    <property type="evidence" value="ECO:0007669"/>
    <property type="project" value="InterPro"/>
</dbReference>
<sequence>MGVGLEHLNALYADSADPWNFAESSYEQDKFTATRAALSRPRYEGAFELGCGNGQLARHLAPLCNTYTGMDAVEVAVETARRTLPQACFLQGFYPCALPKYAFDLLILSEILYFLDPSALKTLARDIATFWSRAEVICVTYLGQTGHGLQGQEALQIFTAALDTHAFEAVTRTEGYRIDRGVPEDAS</sequence>
<dbReference type="GO" id="GO:0008757">
    <property type="term" value="F:S-adenosylmethionine-dependent methyltransferase activity"/>
    <property type="evidence" value="ECO:0007669"/>
    <property type="project" value="InterPro"/>
</dbReference>
<organism evidence="1 2">
    <name type="scientific">Paracoccus homiensis</name>
    <dbReference type="NCBI Taxonomy" id="364199"/>
    <lineage>
        <taxon>Bacteria</taxon>
        <taxon>Pseudomonadati</taxon>
        <taxon>Pseudomonadota</taxon>
        <taxon>Alphaproteobacteria</taxon>
        <taxon>Rhodobacterales</taxon>
        <taxon>Paracoccaceae</taxon>
        <taxon>Paracoccus</taxon>
    </lineage>
</organism>
<dbReference type="STRING" id="364199.SAMN04489858_11297"/>
<protein>
    <submittedName>
        <fullName evidence="1">Nodulation protein S (NodS)</fullName>
    </submittedName>
</protein>
<dbReference type="AlphaFoldDB" id="A0A1I0HS23"/>
<dbReference type="EMBL" id="FOHO01000012">
    <property type="protein sequence ID" value="SET86866.1"/>
    <property type="molecule type" value="Genomic_DNA"/>
</dbReference>
<name>A0A1I0HS23_9RHOB</name>